<evidence type="ECO:0000313" key="2">
    <source>
        <dbReference type="EMBL" id="WVZ81768.1"/>
    </source>
</evidence>
<sequence>MDAKNRFRFPRAGHARPPPPRAACLTLPGRNHAQLRADAQLRVAAAAGGNQGSFGYGRSPAGQDAAARAISSAASHGLRLLLRADMFAPLST</sequence>
<keyword evidence="3" id="KW-1185">Reference proteome</keyword>
<organism evidence="2 3">
    <name type="scientific">Paspalum notatum var. saurae</name>
    <dbReference type="NCBI Taxonomy" id="547442"/>
    <lineage>
        <taxon>Eukaryota</taxon>
        <taxon>Viridiplantae</taxon>
        <taxon>Streptophyta</taxon>
        <taxon>Embryophyta</taxon>
        <taxon>Tracheophyta</taxon>
        <taxon>Spermatophyta</taxon>
        <taxon>Magnoliopsida</taxon>
        <taxon>Liliopsida</taxon>
        <taxon>Poales</taxon>
        <taxon>Poaceae</taxon>
        <taxon>PACMAD clade</taxon>
        <taxon>Panicoideae</taxon>
        <taxon>Andropogonodae</taxon>
        <taxon>Paspaleae</taxon>
        <taxon>Paspalinae</taxon>
        <taxon>Paspalum</taxon>
    </lineage>
</organism>
<dbReference type="AlphaFoldDB" id="A0AAQ3TY73"/>
<dbReference type="EMBL" id="CP144750">
    <property type="protein sequence ID" value="WVZ81768.1"/>
    <property type="molecule type" value="Genomic_DNA"/>
</dbReference>
<reference evidence="2 3" key="1">
    <citation type="submission" date="2024-02" db="EMBL/GenBank/DDBJ databases">
        <title>High-quality chromosome-scale genome assembly of Pensacola bahiagrass (Paspalum notatum Flugge var. saurae).</title>
        <authorList>
            <person name="Vega J.M."/>
            <person name="Podio M."/>
            <person name="Orjuela J."/>
            <person name="Siena L.A."/>
            <person name="Pessino S.C."/>
            <person name="Combes M.C."/>
            <person name="Mariac C."/>
            <person name="Albertini E."/>
            <person name="Pupilli F."/>
            <person name="Ortiz J.P.A."/>
            <person name="Leblanc O."/>
        </authorList>
    </citation>
    <scope>NUCLEOTIDE SEQUENCE [LARGE SCALE GENOMIC DNA]</scope>
    <source>
        <strain evidence="2">R1</strain>
        <tissue evidence="2">Leaf</tissue>
    </source>
</reference>
<dbReference type="Proteomes" id="UP001341281">
    <property type="component" value="Chromosome 06"/>
</dbReference>
<proteinExistence type="predicted"/>
<evidence type="ECO:0000313" key="3">
    <source>
        <dbReference type="Proteomes" id="UP001341281"/>
    </source>
</evidence>
<accession>A0AAQ3TY73</accession>
<feature type="compositionally biased region" description="Basic residues" evidence="1">
    <location>
        <begin position="1"/>
        <end position="14"/>
    </location>
</feature>
<feature type="region of interest" description="Disordered" evidence="1">
    <location>
        <begin position="1"/>
        <end position="21"/>
    </location>
</feature>
<protein>
    <submittedName>
        <fullName evidence="2">Uncharacterized protein</fullName>
    </submittedName>
</protein>
<name>A0AAQ3TY73_PASNO</name>
<evidence type="ECO:0000256" key="1">
    <source>
        <dbReference type="SAM" id="MobiDB-lite"/>
    </source>
</evidence>
<gene>
    <name evidence="2" type="ORF">U9M48_029110</name>
</gene>